<evidence type="ECO:0000313" key="2">
    <source>
        <dbReference type="Proteomes" id="UP000189670"/>
    </source>
</evidence>
<organism evidence="1 2">
    <name type="scientific">Candidatus Magnetoglobus multicellularis str. Araruama</name>
    <dbReference type="NCBI Taxonomy" id="890399"/>
    <lineage>
        <taxon>Bacteria</taxon>
        <taxon>Pseudomonadati</taxon>
        <taxon>Thermodesulfobacteriota</taxon>
        <taxon>Desulfobacteria</taxon>
        <taxon>Desulfobacterales</taxon>
        <taxon>Desulfobacteraceae</taxon>
        <taxon>Candidatus Magnetoglobus</taxon>
    </lineage>
</organism>
<name>A0A1V1P2Q5_9BACT</name>
<dbReference type="EMBL" id="ATBP01000740">
    <property type="protein sequence ID" value="ETR69094.1"/>
    <property type="molecule type" value="Genomic_DNA"/>
</dbReference>
<proteinExistence type="predicted"/>
<accession>A0A1V1P2Q5</accession>
<gene>
    <name evidence="1" type="ORF">OMM_04159</name>
</gene>
<dbReference type="Proteomes" id="UP000189670">
    <property type="component" value="Unassembled WGS sequence"/>
</dbReference>
<sequence>MRGFLISMVSAILLLIIISYGGIRYYAPKPVITSNIGNISQPTLAYLRFVEYSEQSSEQILENFQNSMASGYLADQLGLRDDPFYEKFLAISRRARKQRAAIQWIKHNTGTMDVDLKAAFKQYAIESDVKKAIDNIVPCIQREQHGFRLKCSDVVVGQFNNRPLTLSMIHPLMTANEWQQFLSFLPGPMETAYKNYLRRFLYHSIHEKVVDHFNPVLDELEQMDHYQVAKRYIAVKYGMAHEGIYPTGRLSLDFPDTVLFNHFFAIKDRFLPVKHVQVQYSVFENMDMANMVYQKLREGEKLIDLAMQYAIHDYFVQTAYPHQLSGYGVDGMPSHPEKRPIIDNFLLDAARNNQLLPNPHPLDQGVLVAKLSDLKRQNLQLKYREYQFAVRRDLTLKVLTKKYRVDLEDALELINWQRMCEESRTISLENRMEKHPIY</sequence>
<evidence type="ECO:0000313" key="1">
    <source>
        <dbReference type="EMBL" id="ETR69094.1"/>
    </source>
</evidence>
<protein>
    <submittedName>
        <fullName evidence="1">Uncharacterized protein</fullName>
    </submittedName>
</protein>
<dbReference type="AlphaFoldDB" id="A0A1V1P2Q5"/>
<comment type="caution">
    <text evidence="1">The sequence shown here is derived from an EMBL/GenBank/DDBJ whole genome shotgun (WGS) entry which is preliminary data.</text>
</comment>
<reference evidence="2" key="1">
    <citation type="submission" date="2012-11" db="EMBL/GenBank/DDBJ databases">
        <authorList>
            <person name="Lucero-Rivera Y.E."/>
            <person name="Tovar-Ramirez D."/>
        </authorList>
    </citation>
    <scope>NUCLEOTIDE SEQUENCE [LARGE SCALE GENOMIC DNA]</scope>
    <source>
        <strain evidence="2">Araruama</strain>
    </source>
</reference>